<dbReference type="GO" id="GO:0004519">
    <property type="term" value="F:endonuclease activity"/>
    <property type="evidence" value="ECO:0007669"/>
    <property type="project" value="UniProtKB-KW"/>
</dbReference>
<name>A0A6B1D1L5_9CHLR</name>
<dbReference type="GO" id="GO:0008270">
    <property type="term" value="F:zinc ion binding"/>
    <property type="evidence" value="ECO:0007669"/>
    <property type="project" value="InterPro"/>
</dbReference>
<gene>
    <name evidence="2" type="ORF">F4X14_00630</name>
</gene>
<evidence type="ECO:0000259" key="1">
    <source>
        <dbReference type="SMART" id="SM00507"/>
    </source>
</evidence>
<keyword evidence="2" id="KW-0378">Hydrolase</keyword>
<reference evidence="2" key="1">
    <citation type="submission" date="2019-09" db="EMBL/GenBank/DDBJ databases">
        <title>Characterisation of the sponge microbiome using genome-centric metagenomics.</title>
        <authorList>
            <person name="Engelberts J.P."/>
            <person name="Robbins S.J."/>
            <person name="De Goeij J.M."/>
            <person name="Aranda M."/>
            <person name="Bell S.C."/>
            <person name="Webster N.S."/>
        </authorList>
    </citation>
    <scope>NUCLEOTIDE SEQUENCE</scope>
    <source>
        <strain evidence="2">SB0661_bin_32</strain>
    </source>
</reference>
<dbReference type="Gene3D" id="1.10.30.50">
    <property type="match status" value="1"/>
</dbReference>
<sequence length="103" mass="11521">MSTACNDKRCADVVRTGACSVCGTQRRPRRLARYDKQWHCIRNAVLAVEPLCRHCAAAGRVTAVVLVDHIVPLQAGTHDRENLQPLCQRYHAVKTASERQREG</sequence>
<dbReference type="EMBL" id="VXMH01000006">
    <property type="protein sequence ID" value="MYC93449.1"/>
    <property type="molecule type" value="Genomic_DNA"/>
</dbReference>
<keyword evidence="2" id="KW-0255">Endonuclease</keyword>
<dbReference type="Pfam" id="PF01844">
    <property type="entry name" value="HNH"/>
    <property type="match status" value="1"/>
</dbReference>
<organism evidence="2">
    <name type="scientific">Caldilineaceae bacterium SB0661_bin_32</name>
    <dbReference type="NCBI Taxonomy" id="2605255"/>
    <lineage>
        <taxon>Bacteria</taxon>
        <taxon>Bacillati</taxon>
        <taxon>Chloroflexota</taxon>
        <taxon>Caldilineae</taxon>
        <taxon>Caldilineales</taxon>
        <taxon>Caldilineaceae</taxon>
    </lineage>
</organism>
<keyword evidence="2" id="KW-0540">Nuclease</keyword>
<dbReference type="InterPro" id="IPR003615">
    <property type="entry name" value="HNH_nuc"/>
</dbReference>
<evidence type="ECO:0000313" key="2">
    <source>
        <dbReference type="EMBL" id="MYC93449.1"/>
    </source>
</evidence>
<proteinExistence type="predicted"/>
<feature type="domain" description="HNH nuclease" evidence="1">
    <location>
        <begin position="41"/>
        <end position="92"/>
    </location>
</feature>
<dbReference type="InterPro" id="IPR002711">
    <property type="entry name" value="HNH"/>
</dbReference>
<comment type="caution">
    <text evidence="2">The sequence shown here is derived from an EMBL/GenBank/DDBJ whole genome shotgun (WGS) entry which is preliminary data.</text>
</comment>
<accession>A0A6B1D1L5</accession>
<dbReference type="GO" id="GO:0003676">
    <property type="term" value="F:nucleic acid binding"/>
    <property type="evidence" value="ECO:0007669"/>
    <property type="project" value="InterPro"/>
</dbReference>
<dbReference type="AlphaFoldDB" id="A0A6B1D1L5"/>
<dbReference type="CDD" id="cd00085">
    <property type="entry name" value="HNHc"/>
    <property type="match status" value="1"/>
</dbReference>
<protein>
    <submittedName>
        <fullName evidence="2">HNH endonuclease</fullName>
    </submittedName>
</protein>
<dbReference type="SMART" id="SM00507">
    <property type="entry name" value="HNHc"/>
    <property type="match status" value="1"/>
</dbReference>